<proteinExistence type="predicted"/>
<feature type="transmembrane region" description="Helical" evidence="2">
    <location>
        <begin position="87"/>
        <end position="107"/>
    </location>
</feature>
<keyword evidence="2" id="KW-1133">Transmembrane helix</keyword>
<accession>A0A9P5Y3E0</accession>
<feature type="region of interest" description="Disordered" evidence="1">
    <location>
        <begin position="481"/>
        <end position="513"/>
    </location>
</feature>
<evidence type="ECO:0000313" key="4">
    <source>
        <dbReference type="Proteomes" id="UP000807353"/>
    </source>
</evidence>
<keyword evidence="2" id="KW-0472">Membrane</keyword>
<comment type="caution">
    <text evidence="3">The sequence shown here is derived from an EMBL/GenBank/DDBJ whole genome shotgun (WGS) entry which is preliminary data.</text>
</comment>
<feature type="transmembrane region" description="Helical" evidence="2">
    <location>
        <begin position="46"/>
        <end position="67"/>
    </location>
</feature>
<dbReference type="OrthoDB" id="3357304at2759"/>
<keyword evidence="2" id="KW-0812">Transmembrane</keyword>
<feature type="transmembrane region" description="Helical" evidence="2">
    <location>
        <begin position="174"/>
        <end position="193"/>
    </location>
</feature>
<feature type="compositionally biased region" description="Basic and acidic residues" evidence="1">
    <location>
        <begin position="307"/>
        <end position="329"/>
    </location>
</feature>
<feature type="region of interest" description="Disordered" evidence="1">
    <location>
        <begin position="301"/>
        <end position="387"/>
    </location>
</feature>
<feature type="transmembrane region" description="Helical" evidence="2">
    <location>
        <begin position="270"/>
        <end position="292"/>
    </location>
</feature>
<dbReference type="EMBL" id="MU150294">
    <property type="protein sequence ID" value="KAF9460736.1"/>
    <property type="molecule type" value="Genomic_DNA"/>
</dbReference>
<dbReference type="Proteomes" id="UP000807353">
    <property type="component" value="Unassembled WGS sequence"/>
</dbReference>
<gene>
    <name evidence="3" type="ORF">BDZ94DRAFT_1265396</name>
</gene>
<protein>
    <submittedName>
        <fullName evidence="3">Uncharacterized protein</fullName>
    </submittedName>
</protein>
<dbReference type="AlphaFoldDB" id="A0A9P5Y3E0"/>
<evidence type="ECO:0000313" key="3">
    <source>
        <dbReference type="EMBL" id="KAF9460736.1"/>
    </source>
</evidence>
<feature type="transmembrane region" description="Helical" evidence="2">
    <location>
        <begin position="243"/>
        <end position="264"/>
    </location>
</feature>
<feature type="transmembrane region" description="Helical" evidence="2">
    <location>
        <begin position="213"/>
        <end position="231"/>
    </location>
</feature>
<reference evidence="3" key="1">
    <citation type="submission" date="2020-11" db="EMBL/GenBank/DDBJ databases">
        <authorList>
            <consortium name="DOE Joint Genome Institute"/>
            <person name="Ahrendt S."/>
            <person name="Riley R."/>
            <person name="Andreopoulos W."/>
            <person name="Labutti K."/>
            <person name="Pangilinan J."/>
            <person name="Ruiz-Duenas F.J."/>
            <person name="Barrasa J.M."/>
            <person name="Sanchez-Garcia M."/>
            <person name="Camarero S."/>
            <person name="Miyauchi S."/>
            <person name="Serrano A."/>
            <person name="Linde D."/>
            <person name="Babiker R."/>
            <person name="Drula E."/>
            <person name="Ayuso-Fernandez I."/>
            <person name="Pacheco R."/>
            <person name="Padilla G."/>
            <person name="Ferreira P."/>
            <person name="Barriuso J."/>
            <person name="Kellner H."/>
            <person name="Castanera R."/>
            <person name="Alfaro M."/>
            <person name="Ramirez L."/>
            <person name="Pisabarro A.G."/>
            <person name="Kuo A."/>
            <person name="Tritt A."/>
            <person name="Lipzen A."/>
            <person name="He G."/>
            <person name="Yan M."/>
            <person name="Ng V."/>
            <person name="Cullen D."/>
            <person name="Martin F."/>
            <person name="Rosso M.-N."/>
            <person name="Henrissat B."/>
            <person name="Hibbett D."/>
            <person name="Martinez A.T."/>
            <person name="Grigoriev I.V."/>
        </authorList>
    </citation>
    <scope>NUCLEOTIDE SEQUENCE</scope>
    <source>
        <strain evidence="3">CBS 247.69</strain>
    </source>
</reference>
<organism evidence="3 4">
    <name type="scientific">Collybia nuda</name>
    <dbReference type="NCBI Taxonomy" id="64659"/>
    <lineage>
        <taxon>Eukaryota</taxon>
        <taxon>Fungi</taxon>
        <taxon>Dikarya</taxon>
        <taxon>Basidiomycota</taxon>
        <taxon>Agaricomycotina</taxon>
        <taxon>Agaricomycetes</taxon>
        <taxon>Agaricomycetidae</taxon>
        <taxon>Agaricales</taxon>
        <taxon>Tricholomatineae</taxon>
        <taxon>Clitocybaceae</taxon>
        <taxon>Collybia</taxon>
    </lineage>
</organism>
<keyword evidence="4" id="KW-1185">Reference proteome</keyword>
<sequence>MLGATVRNSIFKVILYSAFVAAQNSSVYNIDPYLEYRPPFARSLPVQILLTGVVLTLVAVLFIHLIFTAQYHWPLAPVNYVLQLSGVTTLLISLIATLHVVLSATLAESEKWPYMLSWIAVNVPPLDLELETDEWNIAERATWLVMNASTSGLIQITHIQFLTLLYPSRLEGRLIFALLGPLAIVAAVMQLLPIHGSTSVNMVASAVKNVCNAALSLLFTAALFIWGLLVNRRQAWRTDGGTAAFGAAALTLAIVSTALNLLYIPREEEYVWMPSLMWAVVLWQSFLGWWWWVGAGSGSGLAGPEDLQEKLQREAKRDSRRKEARERRRETRKKAQKVWKGVAGAFTYRDGGPSSSRSRRNSRSQSGSDVAINSPPGSPVPSVKTVSDASSAGTFTTLPHLLPAIVHRWYASLRHAHLTATRQQDLERVERIREMERNGLGETGRLGWGLGSFGWRIRRDSVVKRPSLEFELHDRSGWASHTGNIEERRPHDSDTEGSPRNPPNPAPLHNHPLPHTRPPRSVWWWGPLARWRLQDSTIY</sequence>
<name>A0A9P5Y3E0_9AGAR</name>
<feature type="compositionally biased region" description="Basic and acidic residues" evidence="1">
    <location>
        <begin position="484"/>
        <end position="494"/>
    </location>
</feature>
<evidence type="ECO:0000256" key="1">
    <source>
        <dbReference type="SAM" id="MobiDB-lite"/>
    </source>
</evidence>
<evidence type="ECO:0000256" key="2">
    <source>
        <dbReference type="SAM" id="Phobius"/>
    </source>
</evidence>